<proteinExistence type="predicted"/>
<protein>
    <submittedName>
        <fullName evidence="2">Uncharacterized protein</fullName>
    </submittedName>
</protein>
<sequence length="66" mass="7359">MAPALAEVHGVTWRARGINPAYFIIHFFFFIPYGLMASQQVSDLAVNAYDDSCIVVANSRREQPAD</sequence>
<evidence type="ECO:0000256" key="1">
    <source>
        <dbReference type="SAM" id="Phobius"/>
    </source>
</evidence>
<gene>
    <name evidence="2" type="ORF">FOPG_18192</name>
</gene>
<dbReference type="HOGENOM" id="CLU_2838087_0_0_1"/>
<feature type="non-terminal residue" evidence="2">
    <location>
        <position position="66"/>
    </location>
</feature>
<keyword evidence="1" id="KW-0472">Membrane</keyword>
<feature type="transmembrane region" description="Helical" evidence="1">
    <location>
        <begin position="20"/>
        <end position="37"/>
    </location>
</feature>
<reference evidence="2" key="1">
    <citation type="submission" date="2011-11" db="EMBL/GenBank/DDBJ databases">
        <title>The Genome Sequence of Fusarium oxysporum PHW808.</title>
        <authorList>
            <consortium name="The Broad Institute Genome Sequencing Platform"/>
            <person name="Ma L.-J."/>
            <person name="Gale L.R."/>
            <person name="Schwartz D.C."/>
            <person name="Zhou S."/>
            <person name="Corby-Kistler H."/>
            <person name="Young S.K."/>
            <person name="Zeng Q."/>
            <person name="Gargeya S."/>
            <person name="Fitzgerald M."/>
            <person name="Haas B."/>
            <person name="Abouelleil A."/>
            <person name="Alvarado L."/>
            <person name="Arachchi H.M."/>
            <person name="Berlin A."/>
            <person name="Brown A."/>
            <person name="Chapman S.B."/>
            <person name="Chen Z."/>
            <person name="Dunbar C."/>
            <person name="Freedman E."/>
            <person name="Gearin G."/>
            <person name="Goldberg J."/>
            <person name="Griggs A."/>
            <person name="Gujja S."/>
            <person name="Heiman D."/>
            <person name="Howarth C."/>
            <person name="Larson L."/>
            <person name="Lui A."/>
            <person name="MacDonald P.J.P."/>
            <person name="Montmayeur A."/>
            <person name="Murphy C."/>
            <person name="Neiman D."/>
            <person name="Pearson M."/>
            <person name="Priest M."/>
            <person name="Roberts A."/>
            <person name="Saif S."/>
            <person name="Shea T."/>
            <person name="Shenoy N."/>
            <person name="Sisk P."/>
            <person name="Stolte C."/>
            <person name="Sykes S."/>
            <person name="Wortman J."/>
            <person name="Nusbaum C."/>
            <person name="Birren B."/>
        </authorList>
    </citation>
    <scope>NUCLEOTIDE SEQUENCE [LARGE SCALE GENOMIC DNA]</scope>
    <source>
        <strain evidence="2">54008</strain>
    </source>
</reference>
<evidence type="ECO:0000313" key="2">
    <source>
        <dbReference type="EMBL" id="EXL65584.1"/>
    </source>
</evidence>
<name>X0HWQ4_FUSOX</name>
<reference evidence="2" key="2">
    <citation type="submission" date="2014-03" db="EMBL/GenBank/DDBJ databases">
        <title>The Genome Annotation of Fusarium oxysporum PHW808.</title>
        <authorList>
            <consortium name="The Broad Institute Genomics Platform"/>
            <person name="Ma L.-J."/>
            <person name="Corby-Kistler H."/>
            <person name="Broz K."/>
            <person name="Gale L.R."/>
            <person name="Jonkers W."/>
            <person name="O'Donnell K."/>
            <person name="Ploetz R."/>
            <person name="Steinberg C."/>
            <person name="Schwartz D.C."/>
            <person name="VanEtten H."/>
            <person name="Zhou S."/>
            <person name="Young S.K."/>
            <person name="Zeng Q."/>
            <person name="Gargeya S."/>
            <person name="Fitzgerald M."/>
            <person name="Abouelleil A."/>
            <person name="Alvarado L."/>
            <person name="Chapman S.B."/>
            <person name="Gainer-Dewar J."/>
            <person name="Goldberg J."/>
            <person name="Griggs A."/>
            <person name="Gujja S."/>
            <person name="Hansen M."/>
            <person name="Howarth C."/>
            <person name="Imamovic A."/>
            <person name="Ireland A."/>
            <person name="Larimer J."/>
            <person name="McCowan C."/>
            <person name="Murphy C."/>
            <person name="Pearson M."/>
            <person name="Poon T.W."/>
            <person name="Priest M."/>
            <person name="Roberts A."/>
            <person name="Saif S."/>
            <person name="Shea T."/>
            <person name="Sykes S."/>
            <person name="Wortman J."/>
            <person name="Nusbaum C."/>
            <person name="Birren B."/>
        </authorList>
    </citation>
    <scope>NUCLEOTIDE SEQUENCE</scope>
    <source>
        <strain evidence="2">54008</strain>
    </source>
</reference>
<dbReference type="AlphaFoldDB" id="X0HWQ4"/>
<organism evidence="2">
    <name type="scientific">Fusarium oxysporum f. sp. conglutinans race 2 54008</name>
    <dbReference type="NCBI Taxonomy" id="1089457"/>
    <lineage>
        <taxon>Eukaryota</taxon>
        <taxon>Fungi</taxon>
        <taxon>Dikarya</taxon>
        <taxon>Ascomycota</taxon>
        <taxon>Pezizomycotina</taxon>
        <taxon>Sordariomycetes</taxon>
        <taxon>Hypocreomycetidae</taxon>
        <taxon>Hypocreales</taxon>
        <taxon>Nectriaceae</taxon>
        <taxon>Fusarium</taxon>
        <taxon>Fusarium oxysporum species complex</taxon>
    </lineage>
</organism>
<accession>X0HWQ4</accession>
<dbReference type="EMBL" id="KK033598">
    <property type="protein sequence ID" value="EXL65584.1"/>
    <property type="molecule type" value="Genomic_DNA"/>
</dbReference>
<keyword evidence="1" id="KW-1133">Transmembrane helix</keyword>
<dbReference type="Proteomes" id="UP000030676">
    <property type="component" value="Unassembled WGS sequence"/>
</dbReference>
<keyword evidence="1" id="KW-0812">Transmembrane</keyword>